<sequence length="92" mass="10593">MIKVPVSYLWLPSRCSVCSKWGHKTKECQSKDVKILSKKNELSVSVEGEKSDEAAEVSHEISEMQGVAIDEIIRQWKMQTWLKMSVVSKRRI</sequence>
<gene>
    <name evidence="1" type="ORF">BOLC7T41502H</name>
</gene>
<dbReference type="AlphaFoldDB" id="A0A3P6EUX0"/>
<name>A0A3P6EUX0_BRAOL</name>
<reference evidence="1" key="1">
    <citation type="submission" date="2018-11" db="EMBL/GenBank/DDBJ databases">
        <authorList>
            <consortium name="Genoscope - CEA"/>
            <person name="William W."/>
        </authorList>
    </citation>
    <scope>NUCLEOTIDE SEQUENCE</scope>
</reference>
<protein>
    <recommendedName>
        <fullName evidence="2">CCHC-type domain-containing protein</fullName>
    </recommendedName>
</protein>
<organism evidence="1">
    <name type="scientific">Brassica oleracea</name>
    <name type="common">Wild cabbage</name>
    <dbReference type="NCBI Taxonomy" id="3712"/>
    <lineage>
        <taxon>Eukaryota</taxon>
        <taxon>Viridiplantae</taxon>
        <taxon>Streptophyta</taxon>
        <taxon>Embryophyta</taxon>
        <taxon>Tracheophyta</taxon>
        <taxon>Spermatophyta</taxon>
        <taxon>Magnoliopsida</taxon>
        <taxon>eudicotyledons</taxon>
        <taxon>Gunneridae</taxon>
        <taxon>Pentapetalae</taxon>
        <taxon>rosids</taxon>
        <taxon>malvids</taxon>
        <taxon>Brassicales</taxon>
        <taxon>Brassicaceae</taxon>
        <taxon>Brassiceae</taxon>
        <taxon>Brassica</taxon>
    </lineage>
</organism>
<dbReference type="EMBL" id="LR031876">
    <property type="protein sequence ID" value="VDD35942.1"/>
    <property type="molecule type" value="Genomic_DNA"/>
</dbReference>
<accession>A0A3P6EUX0</accession>
<evidence type="ECO:0000313" key="1">
    <source>
        <dbReference type="EMBL" id="VDD35942.1"/>
    </source>
</evidence>
<proteinExistence type="predicted"/>
<evidence type="ECO:0008006" key="2">
    <source>
        <dbReference type="Google" id="ProtNLM"/>
    </source>
</evidence>